<reference evidence="2" key="1">
    <citation type="submission" date="2021-05" db="EMBL/GenBank/DDBJ databases">
        <authorList>
            <person name="Alioto T."/>
            <person name="Alioto T."/>
            <person name="Gomez Garrido J."/>
        </authorList>
    </citation>
    <scope>NUCLEOTIDE SEQUENCE</scope>
</reference>
<evidence type="ECO:0000313" key="2">
    <source>
        <dbReference type="EMBL" id="CAG6662906.1"/>
    </source>
</evidence>
<dbReference type="EMBL" id="HBUF01203969">
    <property type="protein sequence ID" value="CAG6662906.1"/>
    <property type="molecule type" value="Transcribed_RNA"/>
</dbReference>
<sequence length="112" mass="12825">MIFDRVRLRNLTNILLSMSTLGEQYFVKSINGNIFTVSRSFSTFISRVGIFLNWLHSCGCGNMVTDSMMSSKDYLPISSVCYLFFSIILILLCPFPYVNKKHSGECFSLFFC</sequence>
<name>A0A8D8S9E5_9HEMI</name>
<dbReference type="AlphaFoldDB" id="A0A8D8S9E5"/>
<keyword evidence="1" id="KW-1133">Transmembrane helix</keyword>
<keyword evidence="1" id="KW-0472">Membrane</keyword>
<keyword evidence="1" id="KW-0812">Transmembrane</keyword>
<feature type="transmembrane region" description="Helical" evidence="1">
    <location>
        <begin position="74"/>
        <end position="97"/>
    </location>
</feature>
<proteinExistence type="predicted"/>
<protein>
    <submittedName>
        <fullName evidence="2">Uncharacterized protein</fullName>
    </submittedName>
</protein>
<organism evidence="2">
    <name type="scientific">Cacopsylla melanoneura</name>
    <dbReference type="NCBI Taxonomy" id="428564"/>
    <lineage>
        <taxon>Eukaryota</taxon>
        <taxon>Metazoa</taxon>
        <taxon>Ecdysozoa</taxon>
        <taxon>Arthropoda</taxon>
        <taxon>Hexapoda</taxon>
        <taxon>Insecta</taxon>
        <taxon>Pterygota</taxon>
        <taxon>Neoptera</taxon>
        <taxon>Paraneoptera</taxon>
        <taxon>Hemiptera</taxon>
        <taxon>Sternorrhyncha</taxon>
        <taxon>Psylloidea</taxon>
        <taxon>Psyllidae</taxon>
        <taxon>Psyllinae</taxon>
        <taxon>Cacopsylla</taxon>
    </lineage>
</organism>
<evidence type="ECO:0000256" key="1">
    <source>
        <dbReference type="SAM" id="Phobius"/>
    </source>
</evidence>
<accession>A0A8D8S9E5</accession>